<proteinExistence type="predicted"/>
<name>A0A7C5L880_AQUAO</name>
<dbReference type="Proteomes" id="UP000885792">
    <property type="component" value="Unassembled WGS sequence"/>
</dbReference>
<dbReference type="EMBL" id="DRNB01000294">
    <property type="protein sequence ID" value="HHJ64826.1"/>
    <property type="molecule type" value="Genomic_DNA"/>
</dbReference>
<organism evidence="1">
    <name type="scientific">Aquifex aeolicus</name>
    <dbReference type="NCBI Taxonomy" id="63363"/>
    <lineage>
        <taxon>Bacteria</taxon>
        <taxon>Pseudomonadati</taxon>
        <taxon>Aquificota</taxon>
        <taxon>Aquificia</taxon>
        <taxon>Aquificales</taxon>
        <taxon>Aquificaceae</taxon>
        <taxon>Aquifex</taxon>
    </lineage>
</organism>
<comment type="caution">
    <text evidence="1">The sequence shown here is derived from an EMBL/GenBank/DDBJ whole genome shotgun (WGS) entry which is preliminary data.</text>
</comment>
<reference evidence="1" key="1">
    <citation type="journal article" date="2020" name="mSystems">
        <title>Genome- and Community-Level Interaction Insights into Carbon Utilization and Element Cycling Functions of Hydrothermarchaeota in Hydrothermal Sediment.</title>
        <authorList>
            <person name="Zhou Z."/>
            <person name="Liu Y."/>
            <person name="Xu W."/>
            <person name="Pan J."/>
            <person name="Luo Z.H."/>
            <person name="Li M."/>
        </authorList>
    </citation>
    <scope>NUCLEOTIDE SEQUENCE [LARGE SCALE GENOMIC DNA]</scope>
    <source>
        <strain evidence="1">HyVt-501</strain>
    </source>
</reference>
<protein>
    <submittedName>
        <fullName evidence="1">Uncharacterized protein</fullName>
    </submittedName>
</protein>
<sequence>MGRFLFLAVFILLVGCAGTARLPIHKVVDATTIRTKVVLLQKEDVELAYQKTAVREFEAALLKEPVGHVLRTTFGGERVDLVLITRKEVQTIDSFSPEVVIEIGAKSDLHVLIVLEPLKVYHSEGSSRRGEEFCVTRKAEAIVSVKVADARKGDVILAGVYDGKAEARQCSKGIRRTDRLPTPEALVVKALKRAASKFSKEFWSNL</sequence>
<dbReference type="PROSITE" id="PS51257">
    <property type="entry name" value="PROKAR_LIPOPROTEIN"/>
    <property type="match status" value="1"/>
</dbReference>
<evidence type="ECO:0000313" key="1">
    <source>
        <dbReference type="EMBL" id="HHJ64826.1"/>
    </source>
</evidence>
<gene>
    <name evidence="1" type="ORF">ENJ61_07970</name>
</gene>
<accession>A0A7C5L880</accession>
<dbReference type="AlphaFoldDB" id="A0A7C5L880"/>